<gene>
    <name evidence="1" type="ORF">RIF29_25253</name>
</gene>
<comment type="caution">
    <text evidence="1">The sequence shown here is derived from an EMBL/GenBank/DDBJ whole genome shotgun (WGS) entry which is preliminary data.</text>
</comment>
<organism evidence="1 2">
    <name type="scientific">Crotalaria pallida</name>
    <name type="common">Smooth rattlebox</name>
    <name type="synonym">Crotalaria striata</name>
    <dbReference type="NCBI Taxonomy" id="3830"/>
    <lineage>
        <taxon>Eukaryota</taxon>
        <taxon>Viridiplantae</taxon>
        <taxon>Streptophyta</taxon>
        <taxon>Embryophyta</taxon>
        <taxon>Tracheophyta</taxon>
        <taxon>Spermatophyta</taxon>
        <taxon>Magnoliopsida</taxon>
        <taxon>eudicotyledons</taxon>
        <taxon>Gunneridae</taxon>
        <taxon>Pentapetalae</taxon>
        <taxon>rosids</taxon>
        <taxon>fabids</taxon>
        <taxon>Fabales</taxon>
        <taxon>Fabaceae</taxon>
        <taxon>Papilionoideae</taxon>
        <taxon>50 kb inversion clade</taxon>
        <taxon>genistoids sensu lato</taxon>
        <taxon>core genistoids</taxon>
        <taxon>Crotalarieae</taxon>
        <taxon>Crotalaria</taxon>
    </lineage>
</organism>
<accession>A0AAN9ELZ2</accession>
<sequence length="153" mass="17130">MRDGCDGCCLTKSPSSASVLVTKSTPVTKRARCKKSEDMGFVLTRELMATLLQNAMQCKLLPLLQMFQLVPCIRRNHLETFVLEDNRVFFANAELQKLNGYSSAICGVTQTSTTATNLSPTSSLYKYVQDSFVKLIFKKNDLQKISGIYADWI</sequence>
<evidence type="ECO:0000313" key="2">
    <source>
        <dbReference type="Proteomes" id="UP001372338"/>
    </source>
</evidence>
<name>A0AAN9ELZ2_CROPI</name>
<dbReference type="AlphaFoldDB" id="A0AAN9ELZ2"/>
<dbReference type="Proteomes" id="UP001372338">
    <property type="component" value="Unassembled WGS sequence"/>
</dbReference>
<evidence type="ECO:0000313" key="1">
    <source>
        <dbReference type="EMBL" id="KAK7259641.1"/>
    </source>
</evidence>
<reference evidence="1 2" key="1">
    <citation type="submission" date="2024-01" db="EMBL/GenBank/DDBJ databases">
        <title>The genomes of 5 underutilized Papilionoideae crops provide insights into root nodulation and disease resistanc.</title>
        <authorList>
            <person name="Yuan L."/>
        </authorList>
    </citation>
    <scope>NUCLEOTIDE SEQUENCE [LARGE SCALE GENOMIC DNA]</scope>
    <source>
        <strain evidence="1">ZHUSHIDOU_FW_LH</strain>
        <tissue evidence="1">Leaf</tissue>
    </source>
</reference>
<proteinExistence type="predicted"/>
<dbReference type="EMBL" id="JAYWIO010000005">
    <property type="protein sequence ID" value="KAK7259641.1"/>
    <property type="molecule type" value="Genomic_DNA"/>
</dbReference>
<protein>
    <submittedName>
        <fullName evidence="1">Uncharacterized protein</fullName>
    </submittedName>
</protein>
<keyword evidence="2" id="KW-1185">Reference proteome</keyword>